<dbReference type="InterPro" id="IPR048447">
    <property type="entry name" value="DUF1980_C"/>
</dbReference>
<keyword evidence="1" id="KW-0812">Transmembrane</keyword>
<gene>
    <name evidence="3" type="ORF">GCM10012280_63900</name>
</gene>
<dbReference type="AlphaFoldDB" id="A0A918E0K6"/>
<comment type="caution">
    <text evidence="3">The sequence shown here is derived from an EMBL/GenBank/DDBJ whole genome shotgun (WGS) entry which is preliminary data.</text>
</comment>
<evidence type="ECO:0000313" key="4">
    <source>
        <dbReference type="Proteomes" id="UP000641932"/>
    </source>
</evidence>
<proteinExistence type="predicted"/>
<organism evidence="3 4">
    <name type="scientific">Wenjunlia tyrosinilytica</name>
    <dbReference type="NCBI Taxonomy" id="1544741"/>
    <lineage>
        <taxon>Bacteria</taxon>
        <taxon>Bacillati</taxon>
        <taxon>Actinomycetota</taxon>
        <taxon>Actinomycetes</taxon>
        <taxon>Kitasatosporales</taxon>
        <taxon>Streptomycetaceae</taxon>
        <taxon>Wenjunlia</taxon>
    </lineage>
</organism>
<protein>
    <submittedName>
        <fullName evidence="3">TIGR03943 family protein</fullName>
    </submittedName>
</protein>
<dbReference type="Proteomes" id="UP000641932">
    <property type="component" value="Unassembled WGS sequence"/>
</dbReference>
<dbReference type="RefSeq" id="WP_189135331.1">
    <property type="nucleotide sequence ID" value="NZ_BMMS01000040.1"/>
</dbReference>
<reference evidence="3" key="1">
    <citation type="journal article" date="2014" name="Int. J. Syst. Evol. Microbiol.">
        <title>Complete genome sequence of Corynebacterium casei LMG S-19264T (=DSM 44701T), isolated from a smear-ripened cheese.</title>
        <authorList>
            <consortium name="US DOE Joint Genome Institute (JGI-PGF)"/>
            <person name="Walter F."/>
            <person name="Albersmeier A."/>
            <person name="Kalinowski J."/>
            <person name="Ruckert C."/>
        </authorList>
    </citation>
    <scope>NUCLEOTIDE SEQUENCE</scope>
    <source>
        <strain evidence="3">CGMCC 4.7201</strain>
    </source>
</reference>
<feature type="transmembrane region" description="Helical" evidence="1">
    <location>
        <begin position="35"/>
        <end position="54"/>
    </location>
</feature>
<keyword evidence="4" id="KW-1185">Reference proteome</keyword>
<evidence type="ECO:0000313" key="3">
    <source>
        <dbReference type="EMBL" id="GGO98834.1"/>
    </source>
</evidence>
<evidence type="ECO:0000259" key="2">
    <source>
        <dbReference type="Pfam" id="PF21537"/>
    </source>
</evidence>
<dbReference type="NCBIfam" id="TIGR03943">
    <property type="entry name" value="TIGR03943 family putative permease subunit"/>
    <property type="match status" value="1"/>
</dbReference>
<dbReference type="InterPro" id="IPR015402">
    <property type="entry name" value="DUF1980"/>
</dbReference>
<keyword evidence="1" id="KW-1133">Transmembrane helix</keyword>
<sequence length="253" mass="27121">MRRPFQALLLLLTGAGVLRVSLFSDIGLRYVKEGLQPFLVASGLALCALGLIGVRRDGLALFERGQGHDGAHSDAVIQSSHGHDHSHGPRIAWLLLPPALALLLFAPPALGSYTATRNNPKIVEDYDRFEPLPAHGPAPLSLTEFIARAQQDDEQSLKGRTVLMQGFVTPGKDGTWDLTRLLVSCCAADSQSLTVKMHAVKAPPADTWVKVTGTWHPRGALGTTSAALALDVATVQRIAEPPIPYIDRAPPVD</sequence>
<name>A0A918E0K6_9ACTN</name>
<feature type="domain" description="DUF1980" evidence="2">
    <location>
        <begin position="155"/>
        <end position="246"/>
    </location>
</feature>
<keyword evidence="1" id="KW-0472">Membrane</keyword>
<dbReference type="Pfam" id="PF21537">
    <property type="entry name" value="DUF1980_C"/>
    <property type="match status" value="1"/>
</dbReference>
<accession>A0A918E0K6</accession>
<evidence type="ECO:0000256" key="1">
    <source>
        <dbReference type="SAM" id="Phobius"/>
    </source>
</evidence>
<reference evidence="3" key="2">
    <citation type="submission" date="2020-09" db="EMBL/GenBank/DDBJ databases">
        <authorList>
            <person name="Sun Q."/>
            <person name="Zhou Y."/>
        </authorList>
    </citation>
    <scope>NUCLEOTIDE SEQUENCE</scope>
    <source>
        <strain evidence="3">CGMCC 4.7201</strain>
    </source>
</reference>
<dbReference type="EMBL" id="BMMS01000040">
    <property type="protein sequence ID" value="GGO98834.1"/>
    <property type="molecule type" value="Genomic_DNA"/>
</dbReference>
<feature type="transmembrane region" description="Helical" evidence="1">
    <location>
        <begin position="91"/>
        <end position="110"/>
    </location>
</feature>